<dbReference type="HOGENOM" id="CLU_2281738_0_0_1"/>
<feature type="compositionally biased region" description="Basic and acidic residues" evidence="1">
    <location>
        <begin position="65"/>
        <end position="81"/>
    </location>
</feature>
<sequence>MHTAIPFSLSLHSPLPLLSSMQWHGFYAAAALFGGEVDGGGGGVVLLGGGGEAEEDVEGAGAGRGGEHAAEVERTAEERGHHGWGGELREPFDYSVGVALTS</sequence>
<proteinExistence type="predicted"/>
<evidence type="ECO:0000256" key="1">
    <source>
        <dbReference type="SAM" id="MobiDB-lite"/>
    </source>
</evidence>
<dbReference type="PaxDb" id="65489-OBART06G08540.1"/>
<reference evidence="2" key="1">
    <citation type="journal article" date="2009" name="Rice">
        <title>De Novo Next Generation Sequencing of Plant Genomes.</title>
        <authorList>
            <person name="Rounsley S."/>
            <person name="Marri P.R."/>
            <person name="Yu Y."/>
            <person name="He R."/>
            <person name="Sisneros N."/>
            <person name="Goicoechea J.L."/>
            <person name="Lee S.J."/>
            <person name="Angelova A."/>
            <person name="Kudrna D."/>
            <person name="Luo M."/>
            <person name="Affourtit J."/>
            <person name="Desany B."/>
            <person name="Knight J."/>
            <person name="Niazi F."/>
            <person name="Egholm M."/>
            <person name="Wing R.A."/>
        </authorList>
    </citation>
    <scope>NUCLEOTIDE SEQUENCE [LARGE SCALE GENOMIC DNA]</scope>
    <source>
        <strain evidence="2">cv. IRGC 105608</strain>
    </source>
</reference>
<dbReference type="EnsemblPlants" id="OBART06G08540.1">
    <property type="protein sequence ID" value="OBART06G08540.1"/>
    <property type="gene ID" value="OBART06G08540"/>
</dbReference>
<feature type="region of interest" description="Disordered" evidence="1">
    <location>
        <begin position="48"/>
        <end position="89"/>
    </location>
</feature>
<accession>A0A0D3GEL6</accession>
<name>A0A0D3GEL6_9ORYZ</name>
<dbReference type="Proteomes" id="UP000026960">
    <property type="component" value="Chromosome 6"/>
</dbReference>
<dbReference type="Gramene" id="OBART06G08540.1">
    <property type="protein sequence ID" value="OBART06G08540.1"/>
    <property type="gene ID" value="OBART06G08540"/>
</dbReference>
<protein>
    <submittedName>
        <fullName evidence="2">Uncharacterized protein</fullName>
    </submittedName>
</protein>
<reference evidence="2" key="2">
    <citation type="submission" date="2015-03" db="UniProtKB">
        <authorList>
            <consortium name="EnsemblPlants"/>
        </authorList>
    </citation>
    <scope>IDENTIFICATION</scope>
</reference>
<evidence type="ECO:0000313" key="2">
    <source>
        <dbReference type="EnsemblPlants" id="OBART06G08540.1"/>
    </source>
</evidence>
<keyword evidence="3" id="KW-1185">Reference proteome</keyword>
<dbReference type="AlphaFoldDB" id="A0A0D3GEL6"/>
<organism evidence="2">
    <name type="scientific">Oryza barthii</name>
    <dbReference type="NCBI Taxonomy" id="65489"/>
    <lineage>
        <taxon>Eukaryota</taxon>
        <taxon>Viridiplantae</taxon>
        <taxon>Streptophyta</taxon>
        <taxon>Embryophyta</taxon>
        <taxon>Tracheophyta</taxon>
        <taxon>Spermatophyta</taxon>
        <taxon>Magnoliopsida</taxon>
        <taxon>Liliopsida</taxon>
        <taxon>Poales</taxon>
        <taxon>Poaceae</taxon>
        <taxon>BOP clade</taxon>
        <taxon>Oryzoideae</taxon>
        <taxon>Oryzeae</taxon>
        <taxon>Oryzinae</taxon>
        <taxon>Oryza</taxon>
    </lineage>
</organism>
<evidence type="ECO:0000313" key="3">
    <source>
        <dbReference type="Proteomes" id="UP000026960"/>
    </source>
</evidence>